<evidence type="ECO:0000256" key="1">
    <source>
        <dbReference type="ARBA" id="ARBA00023239"/>
    </source>
</evidence>
<dbReference type="HAMAP" id="MF_02071">
    <property type="entry name" value="RlpA"/>
    <property type="match status" value="1"/>
</dbReference>
<evidence type="ECO:0000259" key="6">
    <source>
        <dbReference type="Pfam" id="PF03330"/>
    </source>
</evidence>
<proteinExistence type="inferred from homology"/>
<evidence type="ECO:0000256" key="5">
    <source>
        <dbReference type="SAM" id="MobiDB-lite"/>
    </source>
</evidence>
<dbReference type="Pfam" id="PF09851">
    <property type="entry name" value="SHOCT"/>
    <property type="match status" value="1"/>
</dbReference>
<dbReference type="InterPro" id="IPR012997">
    <property type="entry name" value="RplA"/>
</dbReference>
<feature type="compositionally biased region" description="Polar residues" evidence="5">
    <location>
        <begin position="886"/>
        <end position="896"/>
    </location>
</feature>
<dbReference type="InterPro" id="IPR013491">
    <property type="entry name" value="Tape_meas_N"/>
</dbReference>
<feature type="domain" description="RlpA-like protein double-psi beta-barrel" evidence="6">
    <location>
        <begin position="732"/>
        <end position="814"/>
    </location>
</feature>
<dbReference type="InterPro" id="IPR009009">
    <property type="entry name" value="RlpA-like_DPBB"/>
</dbReference>
<name>A0A1Z4GDN9_9CYAN</name>
<dbReference type="InterPro" id="IPR018649">
    <property type="entry name" value="SHOCT"/>
</dbReference>
<evidence type="ECO:0000256" key="4">
    <source>
        <dbReference type="RuleBase" id="RU003495"/>
    </source>
</evidence>
<evidence type="ECO:0000259" key="7">
    <source>
        <dbReference type="Pfam" id="PF09851"/>
    </source>
</evidence>
<keyword evidence="1 3" id="KW-0456">Lyase</keyword>
<dbReference type="PANTHER" id="PTHR34183:SF8">
    <property type="entry name" value="ENDOLYTIC PEPTIDOGLYCAN TRANSGLYCOSYLASE RLPA-RELATED"/>
    <property type="match status" value="1"/>
</dbReference>
<feature type="domain" description="Tape measure protein N-terminal" evidence="8">
    <location>
        <begin position="191"/>
        <end position="370"/>
    </location>
</feature>
<dbReference type="InterPro" id="IPR034718">
    <property type="entry name" value="RlpA"/>
</dbReference>
<accession>A0A1Z4GDN9</accession>
<sequence length="1536" mass="169081">MELPKLVIELVGDYSRLLRDIDTVKQEALKQAKLIEKDFVIRPQISFNGAEIRKTTQGISQTFQESLKSQKIDITPALTFNQNTVRNLGRQVSQGLAQGINSEARGVKKASSDLAGLTIDETKKKLKIKSPSQEFRDIGKSIVDGLIQGLGIGGVLTLTGAISGLITGLINTARSAVQTGLNFTGTSINKFSELKAIQEQLKLIEGSSNSLKFIREESDRLSLSLANSRQAYISLAAAARGTKLSDDVKNIFSALGEAARVYNLTNEQYSGAITAIEQIISKNRVSAEELRGQLSERLPGAFQIAARSLGVTTAQLDKLLETGQLTANVFLPRFAAQLRKELGQGVEAASNNSTASLTRLQNQVISLQESLGRAIEPGVITGLNFVQQVLTDLSQAGLFDELNKGALDFSEYLKQNPQIAKDTAKAIAELAKDSIKLAAEGAKFLLDYLKENPDIIRKSADAMSSFASGIKGAVISAKELIQPLKDAFDFLVGVESKLKNSLKSVAQDTQKNTSGVTNIDQVSPVLRPFVGISQAVGLNQEIAHSPIRGVTFEQLLKYVPTRQQGFYGVRDGGRRQHSKVDFDSRVGAGEGAIAQAIYGGQASFRAFTNTSAGVFVKTLDQQGREIIVEYGHLKIGDVRQLFNGRNQIQINPGQALGRITKDALSSGPHLDFGIRVMGRYVDPQKYLRELTNATRSLQKSAIAQAQTYGPPLPTPQQLAQLAPTQQEQYKKAIASYYGRSDGFHGRRTASGEIFNADAFTVAHKTLPFGTKVEFRNPQTGLSAIGTVNDRGPFIKGREFDLSEALARKLGTLNSNLTKPNIEYRIINSAVSQNLTISPKSSVSPQQQPPEIRAILQGQQERDRVARRNALRQTQDQIQAALRTARDASQSTNLSPTQDERNTRQAQQRLQQIDDQITGLQRQKEDAQSRIKTAQSQISSGSLTSDVVSELNNQINLDTSLVKELDNSLSSLRESRRKTSEEYAKFNARDKEFRQSQEDLRVFQSSNEVLNTRIANLREYAKLNPYSQELEALPGLEKELALNQQQIKVGQDLVNLENARDKNEITQTEYLARLDAIKKLNEEELKTIDQRYKLARANEFLRQGQIKLDEVIRGNNGKIERLRLGAELQNYGIGNGDRIQMLRDADLVENRNNYLQQRQQLQERALLENLPIEQIKGERLRLLLRYNERNQLINAQSKRSTDDLNFNSSGRVNESFQNLINGRADYLNLFGIDSKKLQSQAAILSQKIDFRNQIRDLERLRDSGEITADAFSQVKANLTRLNEIKLDSINAQFNDFTEVIKGVKADTEGVFKDFILGTKTLGESLTSIFQNILNNLANLAAKMLSDQLFGSIFGRGRTPDFNPSEGGFNLLGTFAGGLFGGASVIDAGGIADLVKGSEFYDFSIPAFAGGGMVGDVARGLSKERAISGFKPHLIIANEGERVLTPEQTKLWEKLNQANVPNFSSGGIIGGGDRIGSVNTLNKGDVFQVSPVIQVGGGSSKDYDLPRFQKVLEAKIQQVIRDERRPGGSINRGGLYER</sequence>
<dbReference type="CDD" id="cd22268">
    <property type="entry name" value="DPBB_RlpA-like"/>
    <property type="match status" value="1"/>
</dbReference>
<dbReference type="PANTHER" id="PTHR34183">
    <property type="entry name" value="ENDOLYTIC PEPTIDOGLYCAN TRANSGLYCOSYLASE RLPA"/>
    <property type="match status" value="1"/>
</dbReference>
<gene>
    <name evidence="3" type="primary">rlpA</name>
    <name evidence="9" type="ORF">NIES21_14610</name>
</gene>
<feature type="region of interest" description="Disordered" evidence="5">
    <location>
        <begin position="870"/>
        <end position="908"/>
    </location>
</feature>
<evidence type="ECO:0000256" key="2">
    <source>
        <dbReference type="ARBA" id="ARBA00023316"/>
    </source>
</evidence>
<dbReference type="InterPro" id="IPR036908">
    <property type="entry name" value="RlpA-like_sf"/>
</dbReference>
<comment type="function">
    <text evidence="3">Lytic transglycosylase with a strong preference for naked glycan strands that lack stem peptides.</text>
</comment>
<dbReference type="NCBIfam" id="TIGR00413">
    <property type="entry name" value="rlpA"/>
    <property type="match status" value="1"/>
</dbReference>
<dbReference type="NCBIfam" id="TIGR02675">
    <property type="entry name" value="tape_meas_nterm"/>
    <property type="match status" value="1"/>
</dbReference>
<dbReference type="GO" id="GO:0008932">
    <property type="term" value="F:lytic endotransglycosylase activity"/>
    <property type="evidence" value="ECO:0007669"/>
    <property type="project" value="UniProtKB-UniRule"/>
</dbReference>
<dbReference type="GO" id="GO:0000270">
    <property type="term" value="P:peptidoglycan metabolic process"/>
    <property type="evidence" value="ECO:0007669"/>
    <property type="project" value="UniProtKB-UniRule"/>
</dbReference>
<keyword evidence="2 3" id="KW-0961">Cell wall biogenesis/degradation</keyword>
<evidence type="ECO:0000259" key="8">
    <source>
        <dbReference type="Pfam" id="PF20155"/>
    </source>
</evidence>
<evidence type="ECO:0000313" key="9">
    <source>
        <dbReference type="EMBL" id="BAY15643.1"/>
    </source>
</evidence>
<feature type="domain" description="SHOCT" evidence="7">
    <location>
        <begin position="1252"/>
        <end position="1275"/>
    </location>
</feature>
<reference evidence="9 10" key="1">
    <citation type="submission" date="2017-06" db="EMBL/GenBank/DDBJ databases">
        <title>Genome sequencing of cyanobaciteial culture collection at National Institute for Environmental Studies (NIES).</title>
        <authorList>
            <person name="Hirose Y."/>
            <person name="Shimura Y."/>
            <person name="Fujisawa T."/>
            <person name="Nakamura Y."/>
            <person name="Kawachi M."/>
        </authorList>
    </citation>
    <scope>NUCLEOTIDE SEQUENCE [LARGE SCALE GENOMIC DNA]</scope>
    <source>
        <strain evidence="9 10">NIES-21</strain>
    </source>
</reference>
<dbReference type="OrthoDB" id="499413at2"/>
<dbReference type="Gene3D" id="2.40.40.10">
    <property type="entry name" value="RlpA-like domain"/>
    <property type="match status" value="1"/>
</dbReference>
<dbReference type="Pfam" id="PF03330">
    <property type="entry name" value="DPBB_1"/>
    <property type="match status" value="1"/>
</dbReference>
<dbReference type="InterPro" id="IPR011055">
    <property type="entry name" value="Dup_hybrid_motif"/>
</dbReference>
<organism evidence="9 10">
    <name type="scientific">Anabaenopsis circularis NIES-21</name>
    <dbReference type="NCBI Taxonomy" id="1085406"/>
    <lineage>
        <taxon>Bacteria</taxon>
        <taxon>Bacillati</taxon>
        <taxon>Cyanobacteriota</taxon>
        <taxon>Cyanophyceae</taxon>
        <taxon>Nostocales</taxon>
        <taxon>Nodulariaceae</taxon>
        <taxon>Anabaenopsis</taxon>
    </lineage>
</organism>
<dbReference type="EC" id="4.2.2.-" evidence="3"/>
<dbReference type="Gene3D" id="2.70.70.10">
    <property type="entry name" value="Glucose Permease (Domain IIA)"/>
    <property type="match status" value="1"/>
</dbReference>
<dbReference type="GO" id="GO:0071555">
    <property type="term" value="P:cell wall organization"/>
    <property type="evidence" value="ECO:0007669"/>
    <property type="project" value="UniProtKB-KW"/>
</dbReference>
<evidence type="ECO:0000313" key="10">
    <source>
        <dbReference type="Proteomes" id="UP000218287"/>
    </source>
</evidence>
<dbReference type="Pfam" id="PF20155">
    <property type="entry name" value="TMP_3"/>
    <property type="match status" value="1"/>
</dbReference>
<comment type="similarity">
    <text evidence="3 4">Belongs to the RlpA family.</text>
</comment>
<dbReference type="EMBL" id="AP018174">
    <property type="protein sequence ID" value="BAY15643.1"/>
    <property type="molecule type" value="Genomic_DNA"/>
</dbReference>
<dbReference type="Proteomes" id="UP000218287">
    <property type="component" value="Chromosome"/>
</dbReference>
<keyword evidence="10" id="KW-1185">Reference proteome</keyword>
<dbReference type="SUPFAM" id="SSF51261">
    <property type="entry name" value="Duplicated hybrid motif"/>
    <property type="match status" value="1"/>
</dbReference>
<dbReference type="SUPFAM" id="SSF50685">
    <property type="entry name" value="Barwin-like endoglucanases"/>
    <property type="match status" value="1"/>
</dbReference>
<protein>
    <recommendedName>
        <fullName evidence="3">Probable endolytic peptidoglycan transglycosylase RlpA</fullName>
        <ecNumber evidence="3">4.2.2.-</ecNumber>
    </recommendedName>
</protein>
<evidence type="ECO:0000256" key="3">
    <source>
        <dbReference type="HAMAP-Rule" id="MF_02071"/>
    </source>
</evidence>